<dbReference type="Proteomes" id="UP000005104">
    <property type="component" value="Chromosome"/>
</dbReference>
<dbReference type="PANTHER" id="PTHR41317">
    <property type="entry name" value="PD-(D_E)XK NUCLEASE FAMILY TRANSPOSASE"/>
    <property type="match status" value="1"/>
</dbReference>
<dbReference type="RefSeq" id="WP_007785846.1">
    <property type="nucleotide sequence ID" value="NZ_CM001441.1"/>
</dbReference>
<dbReference type="OrthoDB" id="2973070at2"/>
<evidence type="ECO:0000313" key="2">
    <source>
        <dbReference type="Proteomes" id="UP000005104"/>
    </source>
</evidence>
<gene>
    <name evidence="1" type="ORF">DesyoDRAFT_4137</name>
</gene>
<dbReference type="NCBIfam" id="TIGR01784">
    <property type="entry name" value="T_den_put_tspse"/>
    <property type="match status" value="1"/>
</dbReference>
<sequence length="307" mass="35379">MSSFEKNKGLSIPTDDGFLMSPKIDFVFKLIFGQENNKDLLLAFLKAVLGDSADEYEGIEIINNELLREFAEDRKGILDVRAKTKSGKQIDIEIQILPTQFMPERTLFYWSKMFTSQVKPGDTYDRLKKCITINIVDFICTPLPKLYSAYHLTEDKTGYRLTDILEVHFLEIAKLADLEISRDLRDPVVEWMEFLDAKSKGVIEMLAEKNQDIKKAYDLLQIISKDEKARMLYEAREAELRDQLTRLKVAEDKGRAEGMNMGETQKALSIAEKMLRRGDSVEEISELTELSPEKVAELKDKLFFRNP</sequence>
<dbReference type="AlphaFoldDB" id="H5Y689"/>
<dbReference type="EMBL" id="CM001441">
    <property type="protein sequence ID" value="EHQ91099.1"/>
    <property type="molecule type" value="Genomic_DNA"/>
</dbReference>
<dbReference type="HOGENOM" id="CLU_057504_0_1_9"/>
<keyword evidence="2" id="KW-1185">Reference proteome</keyword>
<proteinExistence type="predicted"/>
<dbReference type="STRING" id="768710.DesyoDRAFT_4137"/>
<protein>
    <submittedName>
        <fullName evidence="1">Putative transposase</fullName>
    </submittedName>
</protein>
<dbReference type="eggNOG" id="COG5464">
    <property type="taxonomic scope" value="Bacteria"/>
</dbReference>
<organism evidence="1 2">
    <name type="scientific">Desulfosporosinus youngiae DSM 17734</name>
    <dbReference type="NCBI Taxonomy" id="768710"/>
    <lineage>
        <taxon>Bacteria</taxon>
        <taxon>Bacillati</taxon>
        <taxon>Bacillota</taxon>
        <taxon>Clostridia</taxon>
        <taxon>Eubacteriales</taxon>
        <taxon>Desulfitobacteriaceae</taxon>
        <taxon>Desulfosporosinus</taxon>
    </lineage>
</organism>
<evidence type="ECO:0000313" key="1">
    <source>
        <dbReference type="EMBL" id="EHQ91099.1"/>
    </source>
</evidence>
<dbReference type="Pfam" id="PF12784">
    <property type="entry name" value="PDDEXK_2"/>
    <property type="match status" value="1"/>
</dbReference>
<accession>H5Y689</accession>
<reference evidence="1 2" key="1">
    <citation type="submission" date="2011-11" db="EMBL/GenBank/DDBJ databases">
        <title>The Noncontiguous Finished genome of Desulfosporosinus youngiae DSM 17734.</title>
        <authorList>
            <consortium name="US DOE Joint Genome Institute (JGI-PGF)"/>
            <person name="Lucas S."/>
            <person name="Han J."/>
            <person name="Lapidus A."/>
            <person name="Cheng J.-F."/>
            <person name="Goodwin L."/>
            <person name="Pitluck S."/>
            <person name="Peters L."/>
            <person name="Ovchinnikova G."/>
            <person name="Lu M."/>
            <person name="Land M.L."/>
            <person name="Hauser L."/>
            <person name="Pester M."/>
            <person name="Spring S."/>
            <person name="Ollivier B."/>
            <person name="Rattei T."/>
            <person name="Klenk H.-P."/>
            <person name="Wagner M."/>
            <person name="Loy A."/>
            <person name="Woyke T.J."/>
        </authorList>
    </citation>
    <scope>NUCLEOTIDE SEQUENCE [LARGE SCALE GENOMIC DNA]</scope>
    <source>
        <strain evidence="1 2">DSM 17734</strain>
    </source>
</reference>
<dbReference type="InterPro" id="IPR010106">
    <property type="entry name" value="RpnA"/>
</dbReference>
<name>H5Y689_9FIRM</name>
<dbReference type="PANTHER" id="PTHR41317:SF1">
    <property type="entry name" value="PD-(D_E)XK NUCLEASE FAMILY TRANSPOSASE"/>
    <property type="match status" value="1"/>
</dbReference>